<evidence type="ECO:0000256" key="1">
    <source>
        <dbReference type="ARBA" id="ARBA00004651"/>
    </source>
</evidence>
<dbReference type="CDD" id="cd06581">
    <property type="entry name" value="TM_PBP1_LivM_like"/>
    <property type="match status" value="1"/>
</dbReference>
<evidence type="ECO:0000256" key="2">
    <source>
        <dbReference type="ARBA" id="ARBA00022475"/>
    </source>
</evidence>
<dbReference type="OrthoDB" id="9810505at2"/>
<protein>
    <submittedName>
        <fullName evidence="7">Amino acid/amide ABC transporter membrane protein 2, HAAT family</fullName>
    </submittedName>
</protein>
<evidence type="ECO:0000256" key="6">
    <source>
        <dbReference type="SAM" id="Phobius"/>
    </source>
</evidence>
<dbReference type="STRING" id="286727.SAMN02982917_6439"/>
<dbReference type="Pfam" id="PF02653">
    <property type="entry name" value="BPD_transp_2"/>
    <property type="match status" value="1"/>
</dbReference>
<dbReference type="PANTHER" id="PTHR30482">
    <property type="entry name" value="HIGH-AFFINITY BRANCHED-CHAIN AMINO ACID TRANSPORT SYSTEM PERMEASE"/>
    <property type="match status" value="1"/>
</dbReference>
<name>A0A1X7HKV2_9PROT</name>
<dbReference type="Proteomes" id="UP000192936">
    <property type="component" value="Unassembled WGS sequence"/>
</dbReference>
<gene>
    <name evidence="7" type="ORF">SAMN02982917_6439</name>
</gene>
<dbReference type="InterPro" id="IPR001851">
    <property type="entry name" value="ABC_transp_permease"/>
</dbReference>
<organism evidence="7 8">
    <name type="scientific">Azospirillum oryzae</name>
    <dbReference type="NCBI Taxonomy" id="286727"/>
    <lineage>
        <taxon>Bacteria</taxon>
        <taxon>Pseudomonadati</taxon>
        <taxon>Pseudomonadota</taxon>
        <taxon>Alphaproteobacteria</taxon>
        <taxon>Rhodospirillales</taxon>
        <taxon>Azospirillaceae</taxon>
        <taxon>Azospirillum</taxon>
    </lineage>
</organism>
<evidence type="ECO:0000313" key="8">
    <source>
        <dbReference type="Proteomes" id="UP000192936"/>
    </source>
</evidence>
<proteinExistence type="predicted"/>
<feature type="transmembrane region" description="Helical" evidence="6">
    <location>
        <begin position="55"/>
        <end position="73"/>
    </location>
</feature>
<accession>A0A1X7HKV2</accession>
<evidence type="ECO:0000256" key="3">
    <source>
        <dbReference type="ARBA" id="ARBA00022692"/>
    </source>
</evidence>
<dbReference type="AlphaFoldDB" id="A0A1X7HKV2"/>
<feature type="transmembrane region" description="Helical" evidence="6">
    <location>
        <begin position="148"/>
        <end position="171"/>
    </location>
</feature>
<reference evidence="7 8" key="1">
    <citation type="submission" date="2017-04" db="EMBL/GenBank/DDBJ databases">
        <authorList>
            <person name="Afonso C.L."/>
            <person name="Miller P.J."/>
            <person name="Scott M.A."/>
            <person name="Spackman E."/>
            <person name="Goraichik I."/>
            <person name="Dimitrov K.M."/>
            <person name="Suarez D.L."/>
            <person name="Swayne D.E."/>
        </authorList>
    </citation>
    <scope>NUCLEOTIDE SEQUENCE [LARGE SCALE GENOMIC DNA]</scope>
    <source>
        <strain evidence="7 8">A2P</strain>
    </source>
</reference>
<sequence>MKTGLTRLLPYVLILLVTLALVWIDKPFWIQLAIGVAITAITALAWDILSRTGQVSLGSAAFFGIGSYTLAIFEPLIGLTLAWVAVVVVCALAATLLGLLTLRLRRMYFAIATLGFALSMQVLVVVFPDWTGGSGGIAPPVLADGDPRWQLGLIGLLLLAAVALSDTLLGLRFRPAFFMIRTKPELAAASGVPVVHMKIFAFIVSGVLIGLAGACYGGLYGYVVPTDVFTTNWSVLPLAIATLGGMDTTIGPLLGAIVLKALEEVARSVIGGTGYQVVYGAVIILFVIGMPQGIVGLLRKAGKLAGRRTATGEKKKERERHA</sequence>
<feature type="transmembrane region" description="Helical" evidence="6">
    <location>
        <begin position="7"/>
        <end position="24"/>
    </location>
</feature>
<dbReference type="GO" id="GO:0005886">
    <property type="term" value="C:plasma membrane"/>
    <property type="evidence" value="ECO:0007669"/>
    <property type="project" value="UniProtKB-SubCell"/>
</dbReference>
<dbReference type="InterPro" id="IPR043428">
    <property type="entry name" value="LivM-like"/>
</dbReference>
<feature type="transmembrane region" description="Helical" evidence="6">
    <location>
        <begin position="79"/>
        <end position="100"/>
    </location>
</feature>
<evidence type="ECO:0000313" key="7">
    <source>
        <dbReference type="EMBL" id="SMF88550.1"/>
    </source>
</evidence>
<feature type="transmembrane region" description="Helical" evidence="6">
    <location>
        <begin position="199"/>
        <end position="223"/>
    </location>
</feature>
<evidence type="ECO:0000256" key="5">
    <source>
        <dbReference type="ARBA" id="ARBA00023136"/>
    </source>
</evidence>
<evidence type="ECO:0000256" key="4">
    <source>
        <dbReference type="ARBA" id="ARBA00022989"/>
    </source>
</evidence>
<dbReference type="RefSeq" id="WP_085091284.1">
    <property type="nucleotide sequence ID" value="NZ_FXAK01000009.1"/>
</dbReference>
<feature type="transmembrane region" description="Helical" evidence="6">
    <location>
        <begin position="30"/>
        <end position="48"/>
    </location>
</feature>
<keyword evidence="5 6" id="KW-0472">Membrane</keyword>
<feature type="transmembrane region" description="Helical" evidence="6">
    <location>
        <begin position="277"/>
        <end position="298"/>
    </location>
</feature>
<keyword evidence="3 6" id="KW-0812">Transmembrane</keyword>
<dbReference type="EMBL" id="FXAK01000009">
    <property type="protein sequence ID" value="SMF88550.1"/>
    <property type="molecule type" value="Genomic_DNA"/>
</dbReference>
<dbReference type="GO" id="GO:0015658">
    <property type="term" value="F:branched-chain amino acid transmembrane transporter activity"/>
    <property type="evidence" value="ECO:0007669"/>
    <property type="project" value="InterPro"/>
</dbReference>
<feature type="transmembrane region" description="Helical" evidence="6">
    <location>
        <begin position="107"/>
        <end position="128"/>
    </location>
</feature>
<comment type="subcellular location">
    <subcellularLocation>
        <location evidence="1">Cell membrane</location>
        <topology evidence="1">Multi-pass membrane protein</topology>
    </subcellularLocation>
</comment>
<keyword evidence="4 6" id="KW-1133">Transmembrane helix</keyword>
<dbReference type="PANTHER" id="PTHR30482:SF10">
    <property type="entry name" value="HIGH-AFFINITY BRANCHED-CHAIN AMINO ACID TRANSPORT PROTEIN BRAE"/>
    <property type="match status" value="1"/>
</dbReference>
<keyword evidence="2" id="KW-1003">Cell membrane</keyword>